<organism evidence="1 2">
    <name type="scientific">Lepeophtheirus salmonis</name>
    <name type="common">Salmon louse</name>
    <name type="synonym">Caligus salmonis</name>
    <dbReference type="NCBI Taxonomy" id="72036"/>
    <lineage>
        <taxon>Eukaryota</taxon>
        <taxon>Metazoa</taxon>
        <taxon>Ecdysozoa</taxon>
        <taxon>Arthropoda</taxon>
        <taxon>Crustacea</taxon>
        <taxon>Multicrustacea</taxon>
        <taxon>Hexanauplia</taxon>
        <taxon>Copepoda</taxon>
        <taxon>Siphonostomatoida</taxon>
        <taxon>Caligidae</taxon>
        <taxon>Lepeophtheirus</taxon>
    </lineage>
</organism>
<gene>
    <name evidence="1" type="ORF">LSAA_2899</name>
</gene>
<dbReference type="Proteomes" id="UP000675881">
    <property type="component" value="Chromosome 11"/>
</dbReference>
<protein>
    <submittedName>
        <fullName evidence="1">(salmon louse) hypothetical protein</fullName>
    </submittedName>
</protein>
<accession>A0A7R8CFQ3</accession>
<sequence>MSSQSQNEMIDILGTEIQRMIINDSHAAGMFGISANTAVVTRYVKNMTLNEGLLALKHVKSKIEEDTAKGIISVISNNQLNTTETARIDWTKCAIHPVSESPE</sequence>
<evidence type="ECO:0000313" key="1">
    <source>
        <dbReference type="EMBL" id="CAF2808679.1"/>
    </source>
</evidence>
<evidence type="ECO:0000313" key="2">
    <source>
        <dbReference type="Proteomes" id="UP000675881"/>
    </source>
</evidence>
<keyword evidence="2" id="KW-1185">Reference proteome</keyword>
<reference evidence="1" key="1">
    <citation type="submission" date="2021-02" db="EMBL/GenBank/DDBJ databases">
        <authorList>
            <person name="Bekaert M."/>
        </authorList>
    </citation>
    <scope>NUCLEOTIDE SEQUENCE</scope>
    <source>
        <strain evidence="1">IoA-00</strain>
    </source>
</reference>
<dbReference type="EMBL" id="HG994590">
    <property type="protein sequence ID" value="CAF2808679.1"/>
    <property type="molecule type" value="Genomic_DNA"/>
</dbReference>
<dbReference type="AlphaFoldDB" id="A0A7R8CFQ3"/>
<name>A0A7R8CFQ3_LEPSM</name>
<proteinExistence type="predicted"/>